<comment type="catalytic activity">
    <reaction evidence="14 15">
        <text>tRNA(Phe) + L-phenylalanine + ATP = L-phenylalanyl-tRNA(Phe) + AMP + diphosphate + H(+)</text>
        <dbReference type="Rhea" id="RHEA:19413"/>
        <dbReference type="Rhea" id="RHEA-COMP:9668"/>
        <dbReference type="Rhea" id="RHEA-COMP:9699"/>
        <dbReference type="ChEBI" id="CHEBI:15378"/>
        <dbReference type="ChEBI" id="CHEBI:30616"/>
        <dbReference type="ChEBI" id="CHEBI:33019"/>
        <dbReference type="ChEBI" id="CHEBI:58095"/>
        <dbReference type="ChEBI" id="CHEBI:78442"/>
        <dbReference type="ChEBI" id="CHEBI:78531"/>
        <dbReference type="ChEBI" id="CHEBI:456215"/>
        <dbReference type="EC" id="6.1.1.20"/>
    </reaction>
</comment>
<dbReference type="PROSITE" id="PS51483">
    <property type="entry name" value="B5"/>
    <property type="match status" value="1"/>
</dbReference>
<evidence type="ECO:0000256" key="10">
    <source>
        <dbReference type="ARBA" id="ARBA00022842"/>
    </source>
</evidence>
<evidence type="ECO:0000256" key="14">
    <source>
        <dbReference type="ARBA" id="ARBA00049255"/>
    </source>
</evidence>
<dbReference type="Pfam" id="PF01588">
    <property type="entry name" value="tRNA_bind"/>
    <property type="match status" value="1"/>
</dbReference>
<feature type="domain" description="TRNA-binding" evidence="17">
    <location>
        <begin position="45"/>
        <end position="156"/>
    </location>
</feature>
<dbReference type="NCBIfam" id="TIGR00472">
    <property type="entry name" value="pheT_bact"/>
    <property type="match status" value="1"/>
</dbReference>
<evidence type="ECO:0000259" key="18">
    <source>
        <dbReference type="PROSITE" id="PS51447"/>
    </source>
</evidence>
<reference evidence="20" key="1">
    <citation type="submission" date="2023-10" db="EMBL/GenBank/DDBJ databases">
        <title>Development of a sustainable strategy for remediation of hydrocarbon-contaminated territories based on the waste exchange concept.</title>
        <authorList>
            <person name="Krivoruchko A."/>
        </authorList>
    </citation>
    <scope>NUCLEOTIDE SEQUENCE</scope>
    <source>
        <strain evidence="20">IEGM 1175</strain>
    </source>
</reference>
<dbReference type="FunFam" id="3.50.40.10:FF:000001">
    <property type="entry name" value="Phenylalanine--tRNA ligase beta subunit"/>
    <property type="match status" value="1"/>
</dbReference>
<keyword evidence="6 15" id="KW-0436">Ligase</keyword>
<feature type="binding site" evidence="15">
    <location>
        <position position="471"/>
    </location>
    <ligand>
        <name>Mg(2+)</name>
        <dbReference type="ChEBI" id="CHEBI:18420"/>
        <note>shared with alpha subunit</note>
    </ligand>
</feature>
<dbReference type="Gene3D" id="3.30.70.380">
    <property type="entry name" value="Ferrodoxin-fold anticodon-binding domain"/>
    <property type="match status" value="1"/>
</dbReference>
<dbReference type="GO" id="GO:0000287">
    <property type="term" value="F:magnesium ion binding"/>
    <property type="evidence" value="ECO:0007669"/>
    <property type="project" value="UniProtKB-UniRule"/>
</dbReference>
<dbReference type="GO" id="GO:0004826">
    <property type="term" value="F:phenylalanine-tRNA ligase activity"/>
    <property type="evidence" value="ECO:0007669"/>
    <property type="project" value="UniProtKB-UniRule"/>
</dbReference>
<dbReference type="SUPFAM" id="SSF54991">
    <property type="entry name" value="Anticodon-binding domain of PheRS"/>
    <property type="match status" value="1"/>
</dbReference>
<dbReference type="AlphaFoldDB" id="A0AAE4U8I5"/>
<dbReference type="InterPro" id="IPR036690">
    <property type="entry name" value="Fdx_antiC-bd_sf"/>
</dbReference>
<protein>
    <recommendedName>
        <fullName evidence="15">Phenylalanine--tRNA ligase beta subunit</fullName>
        <ecNumber evidence="15">6.1.1.20</ecNumber>
    </recommendedName>
    <alternativeName>
        <fullName evidence="15">Phenylalanyl-tRNA synthetase beta subunit</fullName>
        <shortName evidence="15">PheRS</shortName>
    </alternativeName>
</protein>
<keyword evidence="4 15" id="KW-0963">Cytoplasm</keyword>
<evidence type="ECO:0000256" key="16">
    <source>
        <dbReference type="PROSITE-ProRule" id="PRU00209"/>
    </source>
</evidence>
<dbReference type="Gene3D" id="3.50.40.10">
    <property type="entry name" value="Phenylalanyl-trna Synthetase, Chain B, domain 3"/>
    <property type="match status" value="1"/>
</dbReference>
<name>A0AAE4U8I5_9ACTN</name>
<dbReference type="PROSITE" id="PS51447">
    <property type="entry name" value="FDX_ACB"/>
    <property type="match status" value="1"/>
</dbReference>
<dbReference type="Pfam" id="PF03483">
    <property type="entry name" value="B3_4"/>
    <property type="match status" value="1"/>
</dbReference>
<dbReference type="PROSITE" id="PS50886">
    <property type="entry name" value="TRBD"/>
    <property type="match status" value="1"/>
</dbReference>
<dbReference type="EMBL" id="JAWLKJ010000003">
    <property type="protein sequence ID" value="MDV6300433.1"/>
    <property type="molecule type" value="Genomic_DNA"/>
</dbReference>
<feature type="binding site" evidence="15">
    <location>
        <position position="475"/>
    </location>
    <ligand>
        <name>Mg(2+)</name>
        <dbReference type="ChEBI" id="CHEBI:18420"/>
        <note>shared with alpha subunit</note>
    </ligand>
</feature>
<dbReference type="PANTHER" id="PTHR10947:SF0">
    <property type="entry name" value="PHENYLALANINE--TRNA LIGASE BETA SUBUNIT"/>
    <property type="match status" value="1"/>
</dbReference>
<evidence type="ECO:0000313" key="21">
    <source>
        <dbReference type="Proteomes" id="UP001185873"/>
    </source>
</evidence>
<dbReference type="InterPro" id="IPR005146">
    <property type="entry name" value="B3/B4_tRNA-bd"/>
</dbReference>
<evidence type="ECO:0000313" key="20">
    <source>
        <dbReference type="EMBL" id="MDV6300433.1"/>
    </source>
</evidence>
<keyword evidence="10 15" id="KW-0460">Magnesium</keyword>
<evidence type="ECO:0000256" key="4">
    <source>
        <dbReference type="ARBA" id="ARBA00022490"/>
    </source>
</evidence>
<dbReference type="CDD" id="cd02796">
    <property type="entry name" value="tRNA_bind_bactPheRS"/>
    <property type="match status" value="1"/>
</dbReference>
<evidence type="ECO:0000259" key="17">
    <source>
        <dbReference type="PROSITE" id="PS50886"/>
    </source>
</evidence>
<dbReference type="InterPro" id="IPR012340">
    <property type="entry name" value="NA-bd_OB-fold"/>
</dbReference>
<evidence type="ECO:0000256" key="5">
    <source>
        <dbReference type="ARBA" id="ARBA00022555"/>
    </source>
</evidence>
<dbReference type="GO" id="GO:0009328">
    <property type="term" value="C:phenylalanine-tRNA ligase complex"/>
    <property type="evidence" value="ECO:0007669"/>
    <property type="project" value="TreeGrafter"/>
</dbReference>
<evidence type="ECO:0000256" key="2">
    <source>
        <dbReference type="ARBA" id="ARBA00008653"/>
    </source>
</evidence>
<comment type="subunit">
    <text evidence="3 15">Tetramer of two alpha and two beta subunits.</text>
</comment>
<keyword evidence="11 16" id="KW-0694">RNA-binding</keyword>
<dbReference type="Gene3D" id="2.40.50.140">
    <property type="entry name" value="Nucleic acid-binding proteins"/>
    <property type="match status" value="1"/>
</dbReference>
<dbReference type="InterPro" id="IPR020825">
    <property type="entry name" value="Phe-tRNA_synthase-like_B3/B4"/>
</dbReference>
<evidence type="ECO:0000256" key="11">
    <source>
        <dbReference type="ARBA" id="ARBA00022884"/>
    </source>
</evidence>
<keyword evidence="5 16" id="KW-0820">tRNA-binding</keyword>
<comment type="similarity">
    <text evidence="2 15">Belongs to the phenylalanyl-tRNA synthetase beta subunit family. Type 1 subfamily.</text>
</comment>
<keyword evidence="7 15" id="KW-0479">Metal-binding</keyword>
<dbReference type="SUPFAM" id="SSF56037">
    <property type="entry name" value="PheT/TilS domain"/>
    <property type="match status" value="1"/>
</dbReference>
<comment type="caution">
    <text evidence="20">The sequence shown here is derived from an EMBL/GenBank/DDBJ whole genome shotgun (WGS) entry which is preliminary data.</text>
</comment>
<proteinExistence type="inferred from homology"/>
<keyword evidence="8 15" id="KW-0547">Nucleotide-binding</keyword>
<dbReference type="Pfam" id="PF03484">
    <property type="entry name" value="B5"/>
    <property type="match status" value="1"/>
</dbReference>
<organism evidence="20 21">
    <name type="scientific">Dietzia maris</name>
    <dbReference type="NCBI Taxonomy" id="37915"/>
    <lineage>
        <taxon>Bacteria</taxon>
        <taxon>Bacillati</taxon>
        <taxon>Actinomycetota</taxon>
        <taxon>Actinomycetes</taxon>
        <taxon>Mycobacteriales</taxon>
        <taxon>Dietziaceae</taxon>
        <taxon>Dietzia</taxon>
    </lineage>
</organism>
<dbReference type="RefSeq" id="WP_317470881.1">
    <property type="nucleotide sequence ID" value="NZ_JAWLKJ010000003.1"/>
</dbReference>
<keyword evidence="9 15" id="KW-0067">ATP-binding</keyword>
<dbReference type="Pfam" id="PF17759">
    <property type="entry name" value="tRNA_synthFbeta"/>
    <property type="match status" value="1"/>
</dbReference>
<dbReference type="InterPro" id="IPR009061">
    <property type="entry name" value="DNA-bd_dom_put_sf"/>
</dbReference>
<evidence type="ECO:0000256" key="7">
    <source>
        <dbReference type="ARBA" id="ARBA00022723"/>
    </source>
</evidence>
<dbReference type="PANTHER" id="PTHR10947">
    <property type="entry name" value="PHENYLALANYL-TRNA SYNTHETASE BETA CHAIN AND LEUCINE-RICH REPEAT-CONTAINING PROTEIN 47"/>
    <property type="match status" value="1"/>
</dbReference>
<keyword evidence="12 15" id="KW-0648">Protein biosynthesis</keyword>
<dbReference type="FunFam" id="3.30.70.380:FF:000001">
    <property type="entry name" value="Phenylalanine--tRNA ligase beta subunit"/>
    <property type="match status" value="1"/>
</dbReference>
<dbReference type="SMART" id="SM00873">
    <property type="entry name" value="B3_4"/>
    <property type="match status" value="1"/>
</dbReference>
<dbReference type="InterPro" id="IPR045060">
    <property type="entry name" value="Phe-tRNA-ligase_IIc_bsu"/>
</dbReference>
<dbReference type="Gene3D" id="3.30.930.10">
    <property type="entry name" value="Bira Bifunctional Protein, Domain 2"/>
    <property type="match status" value="1"/>
</dbReference>
<dbReference type="Gene3D" id="3.30.56.10">
    <property type="match status" value="2"/>
</dbReference>
<dbReference type="SMART" id="SM00896">
    <property type="entry name" value="FDX-ACB"/>
    <property type="match status" value="1"/>
</dbReference>
<dbReference type="InterPro" id="IPR005121">
    <property type="entry name" value="Fdx_antiC-bd"/>
</dbReference>
<dbReference type="HAMAP" id="MF_00283">
    <property type="entry name" value="Phe_tRNA_synth_beta1"/>
    <property type="match status" value="1"/>
</dbReference>
<dbReference type="InterPro" id="IPR004532">
    <property type="entry name" value="Phe-tRNA-ligase_IIc_bsu_bact"/>
</dbReference>
<dbReference type="EC" id="6.1.1.20" evidence="15"/>
<dbReference type="FunFam" id="3.30.930.10:FF:000130">
    <property type="entry name" value="Phenylalanine--tRNA ligase beta subunit"/>
    <property type="match status" value="1"/>
</dbReference>
<dbReference type="GO" id="GO:0005524">
    <property type="term" value="F:ATP binding"/>
    <property type="evidence" value="ECO:0007669"/>
    <property type="project" value="UniProtKB-UniRule"/>
</dbReference>
<evidence type="ECO:0000256" key="6">
    <source>
        <dbReference type="ARBA" id="ARBA00022598"/>
    </source>
</evidence>
<dbReference type="SUPFAM" id="SSF50249">
    <property type="entry name" value="Nucleic acid-binding proteins"/>
    <property type="match status" value="1"/>
</dbReference>
<evidence type="ECO:0000259" key="19">
    <source>
        <dbReference type="PROSITE" id="PS51483"/>
    </source>
</evidence>
<dbReference type="CDD" id="cd00769">
    <property type="entry name" value="PheRS_beta_core"/>
    <property type="match status" value="1"/>
</dbReference>
<dbReference type="GO" id="GO:0000049">
    <property type="term" value="F:tRNA binding"/>
    <property type="evidence" value="ECO:0007669"/>
    <property type="project" value="UniProtKB-UniRule"/>
</dbReference>
<accession>A0AAE4U8I5</accession>
<dbReference type="Proteomes" id="UP001185873">
    <property type="component" value="Unassembled WGS sequence"/>
</dbReference>
<dbReference type="InterPro" id="IPR041616">
    <property type="entry name" value="PheRS_beta_core"/>
</dbReference>
<feature type="domain" description="B5" evidence="19">
    <location>
        <begin position="411"/>
        <end position="487"/>
    </location>
</feature>
<gene>
    <name evidence="15 20" type="primary">pheT</name>
    <name evidence="20" type="ORF">R3P82_15095</name>
</gene>
<dbReference type="SUPFAM" id="SSF46955">
    <property type="entry name" value="Putative DNA-binding domain"/>
    <property type="match status" value="1"/>
</dbReference>
<feature type="binding site" evidence="15">
    <location>
        <position position="465"/>
    </location>
    <ligand>
        <name>Mg(2+)</name>
        <dbReference type="ChEBI" id="CHEBI:18420"/>
        <note>shared with alpha subunit</note>
    </ligand>
</feature>
<sequence>MRIAQSWLTEILQRANDGWSVSPAELDAGFVRVGLEVEGEPEQLPQIDGPLTIGRVSTIEELEGFKKPIRFCLVDVGGDEPQQIVCGARNFAEGDLVVVALPGTVLPGGFEIGKRKTYGKPSEGMICSASELGIGSDHSGIIVLAEGTAEPGDPAGPVLAAGAGERDTVIELNVTPDRGYCLSARGLARELACGFDLDFADPAAELGLPSEKETWPLEVTAESGAQRFALRRVTGVDPSARTPWWMARRLLLSGVRPISPAVDVTNYVMLELGHPMHAFDAGRLQGGLVVRRARAGEALTTLDDVERTLDPEDVVICDDRGPISLAGVMGGASTEVSDDTTDVLLEAAVWDTLAVFRTIRRHKLPSEAGKRYERGVDAAASIAALDRAATLLAEITGGTVEASLTDVGSAPAMPTIAFDPERPSRVAGVEYPVGTTRRRLEQIGCAVAGDDAVLLEVTAPAWRPDLTLPADLVEEVLRLEGLENIPSVLPTAPAGRGLTAFQRGRRAVGHALAAAGHVEVLTSPFCDPSVFDAMGLDDDDERRSTMAVVNPLESDKAHLATTLLPSLAEIARRNITRGARDLALFSVAQVSFRTPTTSGVDMLPVDREPTPQERDSLAASLPDQPLHVAALYTGRREPGGHFGPGREADALDAVEAARIVGRALGAEVEVRAAERAPWHPGRCVEVLVDGGDRDAGPGEIVVVGHAGELHPAACERLGLPARTCAVELDLTAIGAREVLPAPTISPFPPVNQDVALVVDVAVPAAQVEAALRSGGGELLESARLFDVYTGAQLGDGRKSLAYALTFRADDRTLTEDEASAWRTAAVEAAEKAVGASLRG</sequence>
<dbReference type="SUPFAM" id="SSF55681">
    <property type="entry name" value="Class II aaRS and biotin synthetases"/>
    <property type="match status" value="1"/>
</dbReference>
<evidence type="ECO:0000256" key="3">
    <source>
        <dbReference type="ARBA" id="ARBA00011209"/>
    </source>
</evidence>
<evidence type="ECO:0000256" key="1">
    <source>
        <dbReference type="ARBA" id="ARBA00004496"/>
    </source>
</evidence>
<dbReference type="FunFam" id="2.40.50.140:FF:000045">
    <property type="entry name" value="Phenylalanine--tRNA ligase beta subunit"/>
    <property type="match status" value="1"/>
</dbReference>
<dbReference type="SMART" id="SM00874">
    <property type="entry name" value="B5"/>
    <property type="match status" value="1"/>
</dbReference>
<dbReference type="InterPro" id="IPR033714">
    <property type="entry name" value="tRNA_bind_bactPheRS"/>
</dbReference>
<dbReference type="GO" id="GO:0006432">
    <property type="term" value="P:phenylalanyl-tRNA aminoacylation"/>
    <property type="evidence" value="ECO:0007669"/>
    <property type="project" value="UniProtKB-UniRule"/>
</dbReference>
<evidence type="ECO:0000256" key="12">
    <source>
        <dbReference type="ARBA" id="ARBA00022917"/>
    </source>
</evidence>
<dbReference type="InterPro" id="IPR005147">
    <property type="entry name" value="tRNA_synthase_B5-dom"/>
</dbReference>
<evidence type="ECO:0000256" key="9">
    <source>
        <dbReference type="ARBA" id="ARBA00022840"/>
    </source>
</evidence>
<dbReference type="InterPro" id="IPR045864">
    <property type="entry name" value="aa-tRNA-synth_II/BPL/LPL"/>
</dbReference>
<feature type="binding site" evidence="15">
    <location>
        <position position="474"/>
    </location>
    <ligand>
        <name>Mg(2+)</name>
        <dbReference type="ChEBI" id="CHEBI:18420"/>
        <note>shared with alpha subunit</note>
    </ligand>
</feature>
<evidence type="ECO:0000256" key="8">
    <source>
        <dbReference type="ARBA" id="ARBA00022741"/>
    </source>
</evidence>
<evidence type="ECO:0000256" key="13">
    <source>
        <dbReference type="ARBA" id="ARBA00023146"/>
    </source>
</evidence>
<feature type="domain" description="FDX-ACB" evidence="18">
    <location>
        <begin position="745"/>
        <end position="838"/>
    </location>
</feature>
<dbReference type="Pfam" id="PF03147">
    <property type="entry name" value="FDX-ACB"/>
    <property type="match status" value="1"/>
</dbReference>
<comment type="subcellular location">
    <subcellularLocation>
        <location evidence="1 15">Cytoplasm</location>
    </subcellularLocation>
</comment>
<keyword evidence="13 15" id="KW-0030">Aminoacyl-tRNA synthetase</keyword>
<dbReference type="InterPro" id="IPR002547">
    <property type="entry name" value="tRNA-bd_dom"/>
</dbReference>
<comment type="cofactor">
    <cofactor evidence="15">
        <name>Mg(2+)</name>
        <dbReference type="ChEBI" id="CHEBI:18420"/>
    </cofactor>
    <text evidence="15">Binds 2 magnesium ions per tetramer.</text>
</comment>
<evidence type="ECO:0000256" key="15">
    <source>
        <dbReference type="HAMAP-Rule" id="MF_00283"/>
    </source>
</evidence>